<evidence type="ECO:0000313" key="1">
    <source>
        <dbReference type="EMBL" id="CAG8792647.1"/>
    </source>
</evidence>
<feature type="non-terminal residue" evidence="1">
    <location>
        <position position="1"/>
    </location>
</feature>
<evidence type="ECO:0000313" key="2">
    <source>
        <dbReference type="Proteomes" id="UP000789920"/>
    </source>
</evidence>
<keyword evidence="2" id="KW-1185">Reference proteome</keyword>
<accession>A0ACA9RGU0</accession>
<dbReference type="EMBL" id="CAJVQC010053263">
    <property type="protein sequence ID" value="CAG8792647.1"/>
    <property type="molecule type" value="Genomic_DNA"/>
</dbReference>
<reference evidence="1" key="1">
    <citation type="submission" date="2021-06" db="EMBL/GenBank/DDBJ databases">
        <authorList>
            <person name="Kallberg Y."/>
            <person name="Tangrot J."/>
            <person name="Rosling A."/>
        </authorList>
    </citation>
    <scope>NUCLEOTIDE SEQUENCE</scope>
    <source>
        <strain evidence="1">MA461A</strain>
    </source>
</reference>
<dbReference type="Proteomes" id="UP000789920">
    <property type="component" value="Unassembled WGS sequence"/>
</dbReference>
<comment type="caution">
    <text evidence="1">The sequence shown here is derived from an EMBL/GenBank/DDBJ whole genome shotgun (WGS) entry which is preliminary data.</text>
</comment>
<name>A0ACA9RGU0_9GLOM</name>
<protein>
    <submittedName>
        <fullName evidence="1">22388_t:CDS:1</fullName>
    </submittedName>
</protein>
<sequence length="44" mass="4504">VVPQANPQTNTHDTSQTNAPVNVQVTAAPVNNINFTVPPAAPAP</sequence>
<feature type="non-terminal residue" evidence="1">
    <location>
        <position position="44"/>
    </location>
</feature>
<proteinExistence type="predicted"/>
<organism evidence="1 2">
    <name type="scientific">Racocetra persica</name>
    <dbReference type="NCBI Taxonomy" id="160502"/>
    <lineage>
        <taxon>Eukaryota</taxon>
        <taxon>Fungi</taxon>
        <taxon>Fungi incertae sedis</taxon>
        <taxon>Mucoromycota</taxon>
        <taxon>Glomeromycotina</taxon>
        <taxon>Glomeromycetes</taxon>
        <taxon>Diversisporales</taxon>
        <taxon>Gigasporaceae</taxon>
        <taxon>Racocetra</taxon>
    </lineage>
</organism>
<gene>
    <name evidence="1" type="ORF">RPERSI_LOCUS19434</name>
</gene>